<evidence type="ECO:0000313" key="3">
    <source>
        <dbReference type="Proteomes" id="UP001430990"/>
    </source>
</evidence>
<dbReference type="Proteomes" id="UP001430990">
    <property type="component" value="Chromosome"/>
</dbReference>
<protein>
    <submittedName>
        <fullName evidence="2">Uncharacterized protein</fullName>
    </submittedName>
</protein>
<sequence>MVAEVFAGLSAFNSMFNIAKSMKDMNDENGRNKAVSELWEHIFTAQTRYAEASEKIHELEAKLKTFEDWEVEKTKYELVELEPGIRVYRTKQSEAENGPSVEVCISCFGDRHIGILQSQTWNPGRCNVLVCNDCASVLYLNGSPHPDHKTYRPTPYKT</sequence>
<dbReference type="EMBL" id="CP088100">
    <property type="protein sequence ID" value="UFW83182.1"/>
    <property type="molecule type" value="Genomic_DNA"/>
</dbReference>
<evidence type="ECO:0000256" key="1">
    <source>
        <dbReference type="SAM" id="Coils"/>
    </source>
</evidence>
<dbReference type="RefSeq" id="WP_231142054.1">
    <property type="nucleotide sequence ID" value="NZ_CP088100.1"/>
</dbReference>
<gene>
    <name evidence="2" type="ORF">BjapCC829_24725</name>
</gene>
<name>A0ABY3QBE0_9BRAD</name>
<organism evidence="2 3">
    <name type="scientific">Bradyrhizobium barranii</name>
    <dbReference type="NCBI Taxonomy" id="2992140"/>
    <lineage>
        <taxon>Bacteria</taxon>
        <taxon>Pseudomonadati</taxon>
        <taxon>Pseudomonadota</taxon>
        <taxon>Alphaproteobacteria</taxon>
        <taxon>Hyphomicrobiales</taxon>
        <taxon>Nitrobacteraceae</taxon>
        <taxon>Bradyrhizobium</taxon>
    </lineage>
</organism>
<accession>A0ABY3QBE0</accession>
<reference evidence="2" key="1">
    <citation type="submission" date="2021-11" db="EMBL/GenBank/DDBJ databases">
        <title>Australian commercial rhizobial inoculants.</title>
        <authorList>
            <person name="Kohlmeier M.G."/>
            <person name="O'Hara G.W."/>
            <person name="Colombi E."/>
            <person name="Ramsay J.P."/>
            <person name="Terpolilli J."/>
        </authorList>
    </citation>
    <scope>NUCLEOTIDE SEQUENCE</scope>
    <source>
        <strain evidence="2">CC829</strain>
    </source>
</reference>
<evidence type="ECO:0000313" key="2">
    <source>
        <dbReference type="EMBL" id="UFW83182.1"/>
    </source>
</evidence>
<proteinExistence type="predicted"/>
<keyword evidence="3" id="KW-1185">Reference proteome</keyword>
<keyword evidence="1" id="KW-0175">Coiled coil</keyword>
<feature type="coiled-coil region" evidence="1">
    <location>
        <begin position="42"/>
        <end position="69"/>
    </location>
</feature>